<gene>
    <name evidence="5" type="ORF">OF122_12480</name>
</gene>
<organism evidence="5 6">
    <name type="scientific">Pelagibacterium flavum</name>
    <dbReference type="NCBI Taxonomy" id="2984530"/>
    <lineage>
        <taxon>Bacteria</taxon>
        <taxon>Pseudomonadati</taxon>
        <taxon>Pseudomonadota</taxon>
        <taxon>Alphaproteobacteria</taxon>
        <taxon>Hyphomicrobiales</taxon>
        <taxon>Devosiaceae</taxon>
        <taxon>Pelagibacterium</taxon>
    </lineage>
</organism>
<dbReference type="EMBL" id="CP107716">
    <property type="protein sequence ID" value="UYQ70878.1"/>
    <property type="molecule type" value="Genomic_DNA"/>
</dbReference>
<dbReference type="GO" id="GO:0016787">
    <property type="term" value="F:hydrolase activity"/>
    <property type="evidence" value="ECO:0007669"/>
    <property type="project" value="UniProtKB-KW"/>
</dbReference>
<dbReference type="CDD" id="cd17286">
    <property type="entry name" value="RMtype1_S_Lla161ORF747P_TRD1-CR1_like"/>
    <property type="match status" value="1"/>
</dbReference>
<evidence type="ECO:0000256" key="1">
    <source>
        <dbReference type="ARBA" id="ARBA00010923"/>
    </source>
</evidence>
<dbReference type="Proteomes" id="UP001163882">
    <property type="component" value="Chromosome"/>
</dbReference>
<protein>
    <submittedName>
        <fullName evidence="5">Restriction endonuclease subunit S</fullName>
        <ecNumber evidence="5">3.1.21.-</ecNumber>
    </submittedName>
</protein>
<dbReference type="Gene3D" id="1.10.287.1120">
    <property type="entry name" value="Bipartite methylase S protein"/>
    <property type="match status" value="1"/>
</dbReference>
<feature type="domain" description="Type I restriction modification DNA specificity" evidence="4">
    <location>
        <begin position="173"/>
        <end position="344"/>
    </location>
</feature>
<dbReference type="RefSeq" id="WP_264224556.1">
    <property type="nucleotide sequence ID" value="NZ_CP107716.1"/>
</dbReference>
<evidence type="ECO:0000259" key="4">
    <source>
        <dbReference type="Pfam" id="PF01420"/>
    </source>
</evidence>
<keyword evidence="6" id="KW-1185">Reference proteome</keyword>
<name>A0ABY6IJT9_9HYPH</name>
<keyword evidence="5" id="KW-0378">Hydrolase</keyword>
<comment type="similarity">
    <text evidence="1">Belongs to the type-I restriction system S methylase family.</text>
</comment>
<dbReference type="PANTHER" id="PTHR30408:SF12">
    <property type="entry name" value="TYPE I RESTRICTION ENZYME MJAVIII SPECIFICITY SUBUNIT"/>
    <property type="match status" value="1"/>
</dbReference>
<evidence type="ECO:0000313" key="6">
    <source>
        <dbReference type="Proteomes" id="UP001163882"/>
    </source>
</evidence>
<dbReference type="SUPFAM" id="SSF116734">
    <property type="entry name" value="DNA methylase specificity domain"/>
    <property type="match status" value="2"/>
</dbReference>
<evidence type="ECO:0000313" key="5">
    <source>
        <dbReference type="EMBL" id="UYQ70878.1"/>
    </source>
</evidence>
<keyword evidence="3" id="KW-0238">DNA-binding</keyword>
<evidence type="ECO:0000256" key="3">
    <source>
        <dbReference type="ARBA" id="ARBA00023125"/>
    </source>
</evidence>
<keyword evidence="5" id="KW-0255">Endonuclease</keyword>
<proteinExistence type="inferred from homology"/>
<dbReference type="EC" id="3.1.21.-" evidence="5"/>
<evidence type="ECO:0000256" key="2">
    <source>
        <dbReference type="ARBA" id="ARBA00022747"/>
    </source>
</evidence>
<dbReference type="Pfam" id="PF01420">
    <property type="entry name" value="Methylase_S"/>
    <property type="match status" value="1"/>
</dbReference>
<dbReference type="InterPro" id="IPR000055">
    <property type="entry name" value="Restrct_endonuc_typeI_TRD"/>
</dbReference>
<dbReference type="InterPro" id="IPR052021">
    <property type="entry name" value="Type-I_RS_S_subunit"/>
</dbReference>
<accession>A0ABY6IJT9</accession>
<keyword evidence="5" id="KW-0540">Nuclease</keyword>
<dbReference type="Gene3D" id="3.90.220.20">
    <property type="entry name" value="DNA methylase specificity domains"/>
    <property type="match status" value="2"/>
</dbReference>
<keyword evidence="2" id="KW-0680">Restriction system</keyword>
<sequence>MLQSDYFGKKIAGDSTDRYLKIRKDDFVYNDRTTKASSFGTIKRLSNYPNGIVSPIYKCFRFEPNENPDFWEWYFESGSHNPALGGLVNEGARAGRFNISVTQFLSTNAWRPDEAEQKKIADCLDSADALIEAQGRKVEALKAHKKGLMQQLFPQEGETQPRLRFPEFEGSGEWDEKSIGDFGQVVTGSTPSTADPTLYGGGIPFVSPADISELRYVDETKTTLTAAGFEKTRPIKARSVLFVSIGSTIGKIAQNVRHCATNQQINAVIPNAKHSDGFVYFALSNASERIALLAGRQAVPIINKSLFSSVRLLVPSLPEQKRIADCLTSLDDLIAAESQKLGTLKTHKKGLMQQLFPSVVEDDA</sequence>
<reference evidence="5" key="1">
    <citation type="submission" date="2022-10" db="EMBL/GenBank/DDBJ databases">
        <title>YIM 151497 complete genome.</title>
        <authorList>
            <person name="Chen X."/>
        </authorList>
    </citation>
    <scope>NUCLEOTIDE SEQUENCE</scope>
    <source>
        <strain evidence="5">YIM 151497</strain>
    </source>
</reference>
<dbReference type="PANTHER" id="PTHR30408">
    <property type="entry name" value="TYPE-1 RESTRICTION ENZYME ECOKI SPECIFICITY PROTEIN"/>
    <property type="match status" value="1"/>
</dbReference>
<dbReference type="InterPro" id="IPR044946">
    <property type="entry name" value="Restrct_endonuc_typeI_TRD_sf"/>
</dbReference>
<dbReference type="GO" id="GO:0004519">
    <property type="term" value="F:endonuclease activity"/>
    <property type="evidence" value="ECO:0007669"/>
    <property type="project" value="UniProtKB-KW"/>
</dbReference>